<dbReference type="SUPFAM" id="SSF52058">
    <property type="entry name" value="L domain-like"/>
    <property type="match status" value="1"/>
</dbReference>
<reference evidence="28" key="3">
    <citation type="journal article" date="2017" name="Nature">
        <title>Genome sequence of the progenitor of the wheat D genome Aegilops tauschii.</title>
        <authorList>
            <person name="Luo M.C."/>
            <person name="Gu Y.Q."/>
            <person name="Puiu D."/>
            <person name="Wang H."/>
            <person name="Twardziok S.O."/>
            <person name="Deal K.R."/>
            <person name="Huo N."/>
            <person name="Zhu T."/>
            <person name="Wang L."/>
            <person name="Wang Y."/>
            <person name="McGuire P.E."/>
            <person name="Liu S."/>
            <person name="Long H."/>
            <person name="Ramasamy R.K."/>
            <person name="Rodriguez J.C."/>
            <person name="Van S.L."/>
            <person name="Yuan L."/>
            <person name="Wang Z."/>
            <person name="Xia Z."/>
            <person name="Xiao L."/>
            <person name="Anderson O.D."/>
            <person name="Ouyang S."/>
            <person name="Liang Y."/>
            <person name="Zimin A.V."/>
            <person name="Pertea G."/>
            <person name="Qi P."/>
            <person name="Bennetzen J.L."/>
            <person name="Dai X."/>
            <person name="Dawson M.W."/>
            <person name="Muller H.G."/>
            <person name="Kugler K."/>
            <person name="Rivarola-Duarte L."/>
            <person name="Spannagl M."/>
            <person name="Mayer K.F.X."/>
            <person name="Lu F.H."/>
            <person name="Bevan M.W."/>
            <person name="Leroy P."/>
            <person name="Li P."/>
            <person name="You F.M."/>
            <person name="Sun Q."/>
            <person name="Liu Z."/>
            <person name="Lyons E."/>
            <person name="Wicker T."/>
            <person name="Salzberg S.L."/>
            <person name="Devos K.M."/>
            <person name="Dvorak J."/>
        </authorList>
    </citation>
    <scope>NUCLEOTIDE SEQUENCE [LARGE SCALE GENOMIC DNA]</scope>
    <source>
        <strain evidence="28">cv. AL8/78</strain>
    </source>
</reference>
<dbReference type="SUPFAM" id="SSF56112">
    <property type="entry name" value="Protein kinase-like (PK-like)"/>
    <property type="match status" value="1"/>
</dbReference>
<feature type="transmembrane region" description="Helical" evidence="26">
    <location>
        <begin position="695"/>
        <end position="717"/>
    </location>
</feature>
<dbReference type="GO" id="GO:0099402">
    <property type="term" value="P:plant organ development"/>
    <property type="evidence" value="ECO:0007669"/>
    <property type="project" value="UniProtKB-ARBA"/>
</dbReference>
<comment type="similarity">
    <text evidence="3">Belongs to the protein kinase superfamily. Ser/Thr protein kinase family.</text>
</comment>
<keyword evidence="18" id="KW-0675">Receptor</keyword>
<evidence type="ECO:0000256" key="14">
    <source>
        <dbReference type="ARBA" id="ARBA00022777"/>
    </source>
</evidence>
<reference evidence="29" key="2">
    <citation type="journal article" date="2017" name="Nat. Plants">
        <title>The Aegilops tauschii genome reveals multiple impacts of transposons.</title>
        <authorList>
            <person name="Zhao G."/>
            <person name="Zou C."/>
            <person name="Li K."/>
            <person name="Wang K."/>
            <person name="Li T."/>
            <person name="Gao L."/>
            <person name="Zhang X."/>
            <person name="Wang H."/>
            <person name="Yang Z."/>
            <person name="Liu X."/>
            <person name="Jiang W."/>
            <person name="Mao L."/>
            <person name="Kong X."/>
            <person name="Jiao Y."/>
            <person name="Jia J."/>
        </authorList>
    </citation>
    <scope>NUCLEOTIDE SEQUENCE [LARGE SCALE GENOMIC DNA]</scope>
    <source>
        <strain evidence="29">cv. AL8/78</strain>
    </source>
</reference>
<evidence type="ECO:0000256" key="20">
    <source>
        <dbReference type="ARBA" id="ARBA00047899"/>
    </source>
</evidence>
<comment type="subcellular location">
    <subcellularLocation>
        <location evidence="1">Cell membrane</location>
        <topology evidence="1">Single-pass membrane protein</topology>
    </subcellularLocation>
    <subcellularLocation>
        <location evidence="2">Endoplasmic reticulum membrane</location>
        <topology evidence="2">Single-pass membrane protein</topology>
    </subcellularLocation>
</comment>
<keyword evidence="11" id="KW-0732">Signal</keyword>
<comment type="function">
    <text evidence="22">Receptor kinase that detects X.oryzae pv. oryzae protein Ax21 to promote innate immunity. Following X.oryzae pv. oryzae protein Ax21 detection, undergoes cleavage, releasing the processed protein kinase Xa21 chain.</text>
</comment>
<feature type="domain" description="Protein kinase" evidence="27">
    <location>
        <begin position="750"/>
        <end position="1050"/>
    </location>
</feature>
<dbReference type="InterPro" id="IPR051716">
    <property type="entry name" value="Plant_RL_S/T_kinase"/>
</dbReference>
<dbReference type="FunFam" id="3.80.10.10:FF:000400">
    <property type="entry name" value="Nuclear pore complex protein NUP107"/>
    <property type="match status" value="1"/>
</dbReference>
<reference evidence="28" key="4">
    <citation type="submission" date="2019-03" db="UniProtKB">
        <authorList>
            <consortium name="EnsemblPlants"/>
        </authorList>
    </citation>
    <scope>IDENTIFICATION</scope>
</reference>
<evidence type="ECO:0000256" key="8">
    <source>
        <dbReference type="ARBA" id="ARBA00022614"/>
    </source>
</evidence>
<dbReference type="InterPro" id="IPR003591">
    <property type="entry name" value="Leu-rich_rpt_typical-subtyp"/>
</dbReference>
<keyword evidence="17 26" id="KW-0472">Membrane</keyword>
<proteinExistence type="inferred from homology"/>
<dbReference type="SMART" id="SM00220">
    <property type="entry name" value="S_TKc"/>
    <property type="match status" value="1"/>
</dbReference>
<dbReference type="PRINTS" id="PR00019">
    <property type="entry name" value="LEURICHRPT"/>
</dbReference>
<evidence type="ECO:0000256" key="13">
    <source>
        <dbReference type="ARBA" id="ARBA00022741"/>
    </source>
</evidence>
<dbReference type="FunFam" id="3.80.10.10:FF:000095">
    <property type="entry name" value="LRR receptor-like serine/threonine-protein kinase GSO1"/>
    <property type="match status" value="1"/>
</dbReference>
<dbReference type="InterPro" id="IPR032675">
    <property type="entry name" value="LRR_dom_sf"/>
</dbReference>
<keyword evidence="5" id="KW-1003">Cell membrane</keyword>
<dbReference type="InterPro" id="IPR017441">
    <property type="entry name" value="Protein_kinase_ATP_BS"/>
</dbReference>
<dbReference type="SUPFAM" id="SSF52047">
    <property type="entry name" value="RNI-like"/>
    <property type="match status" value="1"/>
</dbReference>
<evidence type="ECO:0000256" key="9">
    <source>
        <dbReference type="ARBA" id="ARBA00022679"/>
    </source>
</evidence>
<name>A0A453D140_AEGTS</name>
<dbReference type="GO" id="GO:0005789">
    <property type="term" value="C:endoplasmic reticulum membrane"/>
    <property type="evidence" value="ECO:0007669"/>
    <property type="project" value="UniProtKB-SubCell"/>
</dbReference>
<evidence type="ECO:0000256" key="2">
    <source>
        <dbReference type="ARBA" id="ARBA00004389"/>
    </source>
</evidence>
<comment type="catalytic activity">
    <reaction evidence="21">
        <text>L-seryl-[protein] + ATP = O-phospho-L-seryl-[protein] + ADP + H(+)</text>
        <dbReference type="Rhea" id="RHEA:17989"/>
        <dbReference type="Rhea" id="RHEA-COMP:9863"/>
        <dbReference type="Rhea" id="RHEA-COMP:11604"/>
        <dbReference type="ChEBI" id="CHEBI:15378"/>
        <dbReference type="ChEBI" id="CHEBI:29999"/>
        <dbReference type="ChEBI" id="CHEBI:30616"/>
        <dbReference type="ChEBI" id="CHEBI:83421"/>
        <dbReference type="ChEBI" id="CHEBI:456216"/>
        <dbReference type="EC" id="2.7.11.1"/>
    </reaction>
</comment>
<keyword evidence="15 25" id="KW-0067">ATP-binding</keyword>
<evidence type="ECO:0000259" key="27">
    <source>
        <dbReference type="PROSITE" id="PS50011"/>
    </source>
</evidence>
<evidence type="ECO:0000256" key="16">
    <source>
        <dbReference type="ARBA" id="ARBA00022989"/>
    </source>
</evidence>
<dbReference type="Gene3D" id="1.10.510.10">
    <property type="entry name" value="Transferase(Phosphotransferase) domain 1"/>
    <property type="match status" value="1"/>
</dbReference>
<feature type="transmembrane region" description="Helical" evidence="26">
    <location>
        <begin position="26"/>
        <end position="45"/>
    </location>
</feature>
<evidence type="ECO:0000256" key="25">
    <source>
        <dbReference type="PROSITE-ProRule" id="PRU10141"/>
    </source>
</evidence>
<keyword evidence="6" id="KW-0723">Serine/threonine-protein kinase</keyword>
<comment type="function">
    <text evidence="23">The processed protein kinase Xa21 chain released by protein cleavage after X.oryzae pv. oryzae protein Ax21 detection translocates into the nucleus where it can bind and regulate WRKY62, a transcription factor. Confers resistance to the bacterial pathogen X.oryzae pv. oryzae (Xoo).</text>
</comment>
<dbReference type="PROSITE" id="PS00107">
    <property type="entry name" value="PROTEIN_KINASE_ATP"/>
    <property type="match status" value="1"/>
</dbReference>
<reference evidence="28" key="5">
    <citation type="journal article" date="2021" name="G3 (Bethesda)">
        <title>Aegilops tauschii genome assembly Aet v5.0 features greater sequence contiguity and improved annotation.</title>
        <authorList>
            <person name="Wang L."/>
            <person name="Zhu T."/>
            <person name="Rodriguez J.C."/>
            <person name="Deal K.R."/>
            <person name="Dubcovsky J."/>
            <person name="McGuire P.E."/>
            <person name="Lux T."/>
            <person name="Spannagl M."/>
            <person name="Mayer K.F.X."/>
            <person name="Baldrich P."/>
            <person name="Meyers B.C."/>
            <person name="Huo N."/>
            <person name="Gu Y.Q."/>
            <person name="Zhou H."/>
            <person name="Devos K.M."/>
            <person name="Bennetzen J.L."/>
            <person name="Unver T."/>
            <person name="Budak H."/>
            <person name="Gulick P.J."/>
            <person name="Galiba G."/>
            <person name="Kalapos B."/>
            <person name="Nelson D.R."/>
            <person name="Li P."/>
            <person name="You F.M."/>
            <person name="Luo M.C."/>
            <person name="Dvorak J."/>
        </authorList>
    </citation>
    <scope>NUCLEOTIDE SEQUENCE [LARGE SCALE GENOMIC DNA]</scope>
    <source>
        <strain evidence="28">cv. AL8/78</strain>
    </source>
</reference>
<sequence length="1076" mass="116846">LPAKPSCGSCRFARSCQRAEVTEQSLTTLSMVMLLAFLLLLYYGAGNIHCSRVNYGNITDMLSLLDFKAATNDPTDALRSWNRSVHYCNWTGIICSSFNPGRVAALQLPGKSLSGEITPSLGNLTFLKILDLSSNGFSGQLTPLNQLHELVILDLSTNSFQGIIPDSLTNCSNLKLLNLSSNGFSGQLTPLNQLRELVDLALRNNSFQGIIPDSLMNCSNLQVMDLSRNMLAGPIPTKIGSLYNLIGMDLSKNNLTGVIPPSIGNGTHLQTLVLQENGLGGSIPDMFGKLSDMIGFSVGANSLSGRIPPSVFNLTSLQTLGLYANKLQGELPLDIGATLPEIIVFTLGQNMLQGHIPPSLGNASGLQVIDLSSNNFVGEIPSFGKLLNLEYLNLGHSMLESSESQRWESLYGLTNCSNLFMLSLDNNQLQGAIPDLVGKLSTHLTSLHLSGNNLSGIVPSSLANLTSIIDLDLSNNSLTGTIEGWLGSLKKLQSLDLHGNNFVGFIPPSFGNLSELTILSLAQNEFKGHIPPTLGKLSQLSRLDLSYNNLQGDIRPEISELKQLIALYLSSSRLSGKIPDDLGKCQGLVTIQMDHNNLTGVIPTSLGNLLSLDMLNLSYNDLSGAIPTVLSDLQLLNKLDLSYNRLEGAIPRNGVFEHPANVSLDGNSGLCGRATGFHVPSCPDASLRTGRHYRLITVLIPIIGFLSLALLTCFIIHEKIPQATFSLLPSLGEKFPRVSYWDLARATGNFSEINLIGEGSYSSVYKGKLKQVKTEIAVKILDLDIPGAEGSFALECKALRGIRHRNIVPLITECSAIDSKGNAFRALIYVFMPNGNLNTWLHHQENQAAGRHLGLAQRISIATNIADALDYLHHDSGRPIIHCDLKPSNVLLDIHMNACLGDFGIARFYIDSKLRTVGDSNSVTVNGTLGYMAPEYAESGHASTCGDVYSFGIVLLEMLTGKRPTDDMFRNELTIVRFVETNFPDHTLNFLDSCLLDECNDAVNQVAAGPENPTIFQSLLSLLRIALLCTRQSPIERLNMREVATQMRKINMVNTGGRVRSSTSFKRLVSWASQRS</sequence>
<evidence type="ECO:0000256" key="23">
    <source>
        <dbReference type="ARBA" id="ARBA00056628"/>
    </source>
</evidence>
<keyword evidence="14" id="KW-0418">Kinase</keyword>
<keyword evidence="19" id="KW-0325">Glycoprotein</keyword>
<evidence type="ECO:0000256" key="1">
    <source>
        <dbReference type="ARBA" id="ARBA00004162"/>
    </source>
</evidence>
<evidence type="ECO:0000256" key="21">
    <source>
        <dbReference type="ARBA" id="ARBA00048679"/>
    </source>
</evidence>
<reference evidence="29" key="1">
    <citation type="journal article" date="2014" name="Science">
        <title>Ancient hybridizations among the ancestral genomes of bread wheat.</title>
        <authorList>
            <consortium name="International Wheat Genome Sequencing Consortium,"/>
            <person name="Marcussen T."/>
            <person name="Sandve S.R."/>
            <person name="Heier L."/>
            <person name="Spannagl M."/>
            <person name="Pfeifer M."/>
            <person name="Jakobsen K.S."/>
            <person name="Wulff B.B."/>
            <person name="Steuernagel B."/>
            <person name="Mayer K.F."/>
            <person name="Olsen O.A."/>
        </authorList>
    </citation>
    <scope>NUCLEOTIDE SEQUENCE [LARGE SCALE GENOMIC DNA]</scope>
    <source>
        <strain evidence="29">cv. AL8/78</strain>
    </source>
</reference>
<dbReference type="Gene3D" id="3.30.200.20">
    <property type="entry name" value="Phosphorylase Kinase, domain 1"/>
    <property type="match status" value="1"/>
</dbReference>
<evidence type="ECO:0000256" key="19">
    <source>
        <dbReference type="ARBA" id="ARBA00023180"/>
    </source>
</evidence>
<keyword evidence="13 25" id="KW-0547">Nucleotide-binding</keyword>
<evidence type="ECO:0000313" key="29">
    <source>
        <dbReference type="Proteomes" id="UP000015105"/>
    </source>
</evidence>
<keyword evidence="29" id="KW-1185">Reference proteome</keyword>
<evidence type="ECO:0000313" key="28">
    <source>
        <dbReference type="EnsemblPlants" id="AET2Gv21050600.3"/>
    </source>
</evidence>
<dbReference type="PANTHER" id="PTHR48053:SF6">
    <property type="entry name" value="PROTEIN KINASE DOMAIN-CONTAINING PROTEIN"/>
    <property type="match status" value="1"/>
</dbReference>
<evidence type="ECO:0000256" key="17">
    <source>
        <dbReference type="ARBA" id="ARBA00023136"/>
    </source>
</evidence>
<dbReference type="FunFam" id="3.80.10.10:FF:000383">
    <property type="entry name" value="Leucine-rich repeat receptor protein kinase EMS1"/>
    <property type="match status" value="2"/>
</dbReference>
<evidence type="ECO:0000256" key="12">
    <source>
        <dbReference type="ARBA" id="ARBA00022737"/>
    </source>
</evidence>
<dbReference type="FunFam" id="1.10.510.10:FF:000358">
    <property type="entry name" value="Putative leucine-rich repeat receptor-like serine/threonine-protein kinase"/>
    <property type="match status" value="1"/>
</dbReference>
<dbReference type="PROSITE" id="PS50011">
    <property type="entry name" value="PROTEIN_KINASE_DOM"/>
    <property type="match status" value="1"/>
</dbReference>
<comment type="catalytic activity">
    <reaction evidence="20">
        <text>L-threonyl-[protein] + ATP = O-phospho-L-threonyl-[protein] + ADP + H(+)</text>
        <dbReference type="Rhea" id="RHEA:46608"/>
        <dbReference type="Rhea" id="RHEA-COMP:11060"/>
        <dbReference type="Rhea" id="RHEA-COMP:11605"/>
        <dbReference type="ChEBI" id="CHEBI:15378"/>
        <dbReference type="ChEBI" id="CHEBI:30013"/>
        <dbReference type="ChEBI" id="CHEBI:30616"/>
        <dbReference type="ChEBI" id="CHEBI:61977"/>
        <dbReference type="ChEBI" id="CHEBI:456216"/>
        <dbReference type="EC" id="2.7.11.1"/>
    </reaction>
</comment>
<accession>A0A453D140</accession>
<dbReference type="SMART" id="SM00369">
    <property type="entry name" value="LRR_TYP"/>
    <property type="match status" value="10"/>
</dbReference>
<dbReference type="GO" id="GO:0005886">
    <property type="term" value="C:plasma membrane"/>
    <property type="evidence" value="ECO:0007669"/>
    <property type="project" value="UniProtKB-SubCell"/>
</dbReference>
<evidence type="ECO:0000256" key="18">
    <source>
        <dbReference type="ARBA" id="ARBA00023170"/>
    </source>
</evidence>
<dbReference type="InterPro" id="IPR008271">
    <property type="entry name" value="Ser/Thr_kinase_AS"/>
</dbReference>
<evidence type="ECO:0000256" key="7">
    <source>
        <dbReference type="ARBA" id="ARBA00022553"/>
    </source>
</evidence>
<dbReference type="PROSITE" id="PS00108">
    <property type="entry name" value="PROTEIN_KINASE_ST"/>
    <property type="match status" value="1"/>
</dbReference>
<evidence type="ECO:0000256" key="4">
    <source>
        <dbReference type="ARBA" id="ARBA00012513"/>
    </source>
</evidence>
<feature type="binding site" evidence="25">
    <location>
        <position position="779"/>
    </location>
    <ligand>
        <name>ATP</name>
        <dbReference type="ChEBI" id="CHEBI:30616"/>
    </ligand>
</feature>
<evidence type="ECO:0000256" key="6">
    <source>
        <dbReference type="ARBA" id="ARBA00022527"/>
    </source>
</evidence>
<dbReference type="EC" id="2.7.11.1" evidence="4"/>
<dbReference type="PANTHER" id="PTHR48053">
    <property type="entry name" value="LEUCINE RICH REPEAT FAMILY PROTEIN, EXPRESSED"/>
    <property type="match status" value="1"/>
</dbReference>
<dbReference type="Gramene" id="AET2Gv21050600.3">
    <property type="protein sequence ID" value="AET2Gv21050600.3"/>
    <property type="gene ID" value="AET2Gv21050600"/>
</dbReference>
<evidence type="ECO:0000256" key="5">
    <source>
        <dbReference type="ARBA" id="ARBA00022475"/>
    </source>
</evidence>
<evidence type="ECO:0000256" key="26">
    <source>
        <dbReference type="SAM" id="Phobius"/>
    </source>
</evidence>
<keyword evidence="8" id="KW-0433">Leucine-rich repeat</keyword>
<dbReference type="InterPro" id="IPR011009">
    <property type="entry name" value="Kinase-like_dom_sf"/>
</dbReference>
<organism evidence="28 29">
    <name type="scientific">Aegilops tauschii subsp. strangulata</name>
    <name type="common">Goatgrass</name>
    <dbReference type="NCBI Taxonomy" id="200361"/>
    <lineage>
        <taxon>Eukaryota</taxon>
        <taxon>Viridiplantae</taxon>
        <taxon>Streptophyta</taxon>
        <taxon>Embryophyta</taxon>
        <taxon>Tracheophyta</taxon>
        <taxon>Spermatophyta</taxon>
        <taxon>Magnoliopsida</taxon>
        <taxon>Liliopsida</taxon>
        <taxon>Poales</taxon>
        <taxon>Poaceae</taxon>
        <taxon>BOP clade</taxon>
        <taxon>Pooideae</taxon>
        <taxon>Triticodae</taxon>
        <taxon>Triticeae</taxon>
        <taxon>Triticinae</taxon>
        <taxon>Aegilops</taxon>
    </lineage>
</organism>
<dbReference type="GO" id="GO:0004674">
    <property type="term" value="F:protein serine/threonine kinase activity"/>
    <property type="evidence" value="ECO:0007669"/>
    <property type="project" value="UniProtKB-KW"/>
</dbReference>
<evidence type="ECO:0000256" key="24">
    <source>
        <dbReference type="ARBA" id="ARBA00072040"/>
    </source>
</evidence>
<dbReference type="EnsemblPlants" id="AET2Gv21050600.3">
    <property type="protein sequence ID" value="AET2Gv21050600.3"/>
    <property type="gene ID" value="AET2Gv21050600"/>
</dbReference>
<dbReference type="Proteomes" id="UP000015105">
    <property type="component" value="Chromosome 2D"/>
</dbReference>
<dbReference type="Gene3D" id="3.80.10.10">
    <property type="entry name" value="Ribonuclease Inhibitor"/>
    <property type="match status" value="4"/>
</dbReference>
<evidence type="ECO:0000256" key="15">
    <source>
        <dbReference type="ARBA" id="ARBA00022840"/>
    </source>
</evidence>
<protein>
    <recommendedName>
        <fullName evidence="24">Receptor kinase-like protein Xa21</fullName>
        <ecNumber evidence="4">2.7.11.1</ecNumber>
    </recommendedName>
</protein>
<dbReference type="GO" id="GO:0005524">
    <property type="term" value="F:ATP binding"/>
    <property type="evidence" value="ECO:0007669"/>
    <property type="project" value="UniProtKB-UniRule"/>
</dbReference>
<keyword evidence="7" id="KW-0597">Phosphoprotein</keyword>
<keyword evidence="12" id="KW-0677">Repeat</keyword>
<evidence type="ECO:0000256" key="10">
    <source>
        <dbReference type="ARBA" id="ARBA00022692"/>
    </source>
</evidence>
<dbReference type="Pfam" id="PF13855">
    <property type="entry name" value="LRR_8"/>
    <property type="match status" value="2"/>
</dbReference>
<dbReference type="Pfam" id="PF00069">
    <property type="entry name" value="Pkinase"/>
    <property type="match status" value="1"/>
</dbReference>
<keyword evidence="10 26" id="KW-0812">Transmembrane</keyword>
<keyword evidence="16 26" id="KW-1133">Transmembrane helix</keyword>
<dbReference type="InterPro" id="IPR001611">
    <property type="entry name" value="Leu-rich_rpt"/>
</dbReference>
<evidence type="ECO:0000256" key="22">
    <source>
        <dbReference type="ARBA" id="ARBA00054320"/>
    </source>
</evidence>
<dbReference type="AlphaFoldDB" id="A0A453D140"/>
<keyword evidence="9" id="KW-0808">Transferase</keyword>
<dbReference type="FunFam" id="3.30.200.20:FF:000432">
    <property type="entry name" value="LRR receptor-like serine/threonine-protein kinase EFR"/>
    <property type="match status" value="1"/>
</dbReference>
<evidence type="ECO:0000256" key="3">
    <source>
        <dbReference type="ARBA" id="ARBA00008684"/>
    </source>
</evidence>
<dbReference type="Pfam" id="PF08263">
    <property type="entry name" value="LRRNT_2"/>
    <property type="match status" value="1"/>
</dbReference>
<dbReference type="InterPro" id="IPR013210">
    <property type="entry name" value="LRR_N_plant-typ"/>
</dbReference>
<dbReference type="GO" id="GO:0009653">
    <property type="term" value="P:anatomical structure morphogenesis"/>
    <property type="evidence" value="ECO:0007669"/>
    <property type="project" value="UniProtKB-ARBA"/>
</dbReference>
<dbReference type="InterPro" id="IPR000719">
    <property type="entry name" value="Prot_kinase_dom"/>
</dbReference>
<evidence type="ECO:0000256" key="11">
    <source>
        <dbReference type="ARBA" id="ARBA00022729"/>
    </source>
</evidence>
<dbReference type="Pfam" id="PF00560">
    <property type="entry name" value="LRR_1"/>
    <property type="match status" value="7"/>
</dbReference>